<feature type="transmembrane region" description="Helical" evidence="1">
    <location>
        <begin position="12"/>
        <end position="32"/>
    </location>
</feature>
<keyword evidence="1" id="KW-0812">Transmembrane</keyword>
<organism evidence="2 3">
    <name type="scientific">Bacteroides graminisolvens</name>
    <dbReference type="NCBI Taxonomy" id="477666"/>
    <lineage>
        <taxon>Bacteria</taxon>
        <taxon>Pseudomonadati</taxon>
        <taxon>Bacteroidota</taxon>
        <taxon>Bacteroidia</taxon>
        <taxon>Bacteroidales</taxon>
        <taxon>Bacteroidaceae</taxon>
        <taxon>Bacteroides</taxon>
    </lineage>
</organism>
<dbReference type="AlphaFoldDB" id="A0A3D2SI60"/>
<keyword evidence="1" id="KW-1133">Transmembrane helix</keyword>
<keyword evidence="1" id="KW-0472">Membrane</keyword>
<reference evidence="2 3" key="1">
    <citation type="journal article" date="2018" name="Nat. Biotechnol.">
        <title>A standardized bacterial taxonomy based on genome phylogeny substantially revises the tree of life.</title>
        <authorList>
            <person name="Parks D.H."/>
            <person name="Chuvochina M."/>
            <person name="Waite D.W."/>
            <person name="Rinke C."/>
            <person name="Skarshewski A."/>
            <person name="Chaumeil P.A."/>
            <person name="Hugenholtz P."/>
        </authorList>
    </citation>
    <scope>NUCLEOTIDE SEQUENCE [LARGE SCALE GENOMIC DNA]</scope>
    <source>
        <strain evidence="2">UBA9667</strain>
    </source>
</reference>
<proteinExistence type="predicted"/>
<comment type="caution">
    <text evidence="2">The sequence shown here is derived from an EMBL/GenBank/DDBJ whole genome shotgun (WGS) entry which is preliminary data.</text>
</comment>
<sequence>MEQKSKNISLKAILIAIGLGIWVIVLQNAGVIPKLVGTENGTQTVYVTGGNINADVNGSVSVDNTVDVNIHEINGHNQVTTGRGTHSVFPYGYMLPVDNW</sequence>
<evidence type="ECO:0000313" key="2">
    <source>
        <dbReference type="EMBL" id="HCK25529.1"/>
    </source>
</evidence>
<name>A0A3D2SI60_9BACE</name>
<gene>
    <name evidence="2" type="ORF">DHW31_12330</name>
</gene>
<dbReference type="Proteomes" id="UP000263098">
    <property type="component" value="Unassembled WGS sequence"/>
</dbReference>
<evidence type="ECO:0000256" key="1">
    <source>
        <dbReference type="SAM" id="Phobius"/>
    </source>
</evidence>
<accession>A0A3D2SI60</accession>
<evidence type="ECO:0000313" key="3">
    <source>
        <dbReference type="Proteomes" id="UP000263098"/>
    </source>
</evidence>
<protein>
    <submittedName>
        <fullName evidence="2">Uncharacterized protein</fullName>
    </submittedName>
</protein>
<dbReference type="EMBL" id="DPVG01000459">
    <property type="protein sequence ID" value="HCK25529.1"/>
    <property type="molecule type" value="Genomic_DNA"/>
</dbReference>